<name>A0ABT9WPH5_9BACI</name>
<dbReference type="EC" id="6.3.3.2" evidence="4"/>
<evidence type="ECO:0000313" key="6">
    <source>
        <dbReference type="Proteomes" id="UP001223586"/>
    </source>
</evidence>
<keyword evidence="3 4" id="KW-0067">ATP-binding</keyword>
<dbReference type="InterPro" id="IPR037171">
    <property type="entry name" value="NagB/RpiA_transferase-like"/>
</dbReference>
<dbReference type="NCBIfam" id="TIGR02727">
    <property type="entry name" value="MTHFS_bact"/>
    <property type="match status" value="1"/>
</dbReference>
<organism evidence="5 6">
    <name type="scientific">Bacillus chungangensis</name>
    <dbReference type="NCBI Taxonomy" id="587633"/>
    <lineage>
        <taxon>Bacteria</taxon>
        <taxon>Bacillati</taxon>
        <taxon>Bacillota</taxon>
        <taxon>Bacilli</taxon>
        <taxon>Bacillales</taxon>
        <taxon>Bacillaceae</taxon>
        <taxon>Bacillus</taxon>
    </lineage>
</organism>
<accession>A0ABT9WPH5</accession>
<dbReference type="Proteomes" id="UP001223586">
    <property type="component" value="Unassembled WGS sequence"/>
</dbReference>
<evidence type="ECO:0000256" key="1">
    <source>
        <dbReference type="ARBA" id="ARBA00010638"/>
    </source>
</evidence>
<dbReference type="Pfam" id="PF01812">
    <property type="entry name" value="5-FTHF_cyc-lig"/>
    <property type="match status" value="1"/>
</dbReference>
<dbReference type="SUPFAM" id="SSF100950">
    <property type="entry name" value="NagB/RpiA/CoA transferase-like"/>
    <property type="match status" value="1"/>
</dbReference>
<dbReference type="PANTHER" id="PTHR23407:SF1">
    <property type="entry name" value="5-FORMYLTETRAHYDROFOLATE CYCLO-LIGASE"/>
    <property type="match status" value="1"/>
</dbReference>
<sequence>MKKIDLRNEMKEKLAALEQPEYEQYSYMIANQLFKQSMWMDAETIGITISRKPEVDTWQIIRKGWELGKRIVVPKCEPSTKEMTFRVLTAFTQLEKIYYHLFEPIEKETEAVAQKEIDLLLVPGLLFCQNGFRIGFGGGYYDRYLTTFTGKTASLAFSFQVVEKLPVEDHDIPVQTIMTEKSILYPTSN</sequence>
<gene>
    <name evidence="5" type="ORF">J2S08_001025</name>
</gene>
<keyword evidence="2 4" id="KW-0547">Nucleotide-binding</keyword>
<dbReference type="PIRSF" id="PIRSF006806">
    <property type="entry name" value="FTHF_cligase"/>
    <property type="match status" value="1"/>
</dbReference>
<dbReference type="GO" id="GO:0030272">
    <property type="term" value="F:5-formyltetrahydrofolate cyclo-ligase activity"/>
    <property type="evidence" value="ECO:0007669"/>
    <property type="project" value="UniProtKB-EC"/>
</dbReference>
<reference evidence="5 6" key="1">
    <citation type="submission" date="2023-07" db="EMBL/GenBank/DDBJ databases">
        <title>Genomic Encyclopedia of Type Strains, Phase IV (KMG-IV): sequencing the most valuable type-strain genomes for metagenomic binning, comparative biology and taxonomic classification.</title>
        <authorList>
            <person name="Goeker M."/>
        </authorList>
    </citation>
    <scope>NUCLEOTIDE SEQUENCE [LARGE SCALE GENOMIC DNA]</scope>
    <source>
        <strain evidence="5 6">DSM 23837</strain>
    </source>
</reference>
<protein>
    <recommendedName>
        <fullName evidence="4">5-formyltetrahydrofolate cyclo-ligase</fullName>
        <ecNumber evidence="4">6.3.3.2</ecNumber>
    </recommendedName>
</protein>
<dbReference type="RefSeq" id="WP_307227273.1">
    <property type="nucleotide sequence ID" value="NZ_JAUSTT010000004.1"/>
</dbReference>
<keyword evidence="4" id="KW-0479">Metal-binding</keyword>
<dbReference type="PANTHER" id="PTHR23407">
    <property type="entry name" value="ATPASE INHIBITOR/5-FORMYLTETRAHYDROFOLATE CYCLO-LIGASE"/>
    <property type="match status" value="1"/>
</dbReference>
<evidence type="ECO:0000256" key="4">
    <source>
        <dbReference type="RuleBase" id="RU361279"/>
    </source>
</evidence>
<keyword evidence="6" id="KW-1185">Reference proteome</keyword>
<keyword evidence="5" id="KW-0436">Ligase</keyword>
<dbReference type="InterPro" id="IPR024185">
    <property type="entry name" value="FTHF_cligase-like_sf"/>
</dbReference>
<evidence type="ECO:0000256" key="2">
    <source>
        <dbReference type="ARBA" id="ARBA00022741"/>
    </source>
</evidence>
<dbReference type="Gene3D" id="3.40.50.10420">
    <property type="entry name" value="NagB/RpiA/CoA transferase-like"/>
    <property type="match status" value="1"/>
</dbReference>
<proteinExistence type="inferred from homology"/>
<comment type="similarity">
    <text evidence="1 4">Belongs to the 5-formyltetrahydrofolate cyclo-ligase family.</text>
</comment>
<comment type="catalytic activity">
    <reaction evidence="4">
        <text>(6S)-5-formyl-5,6,7,8-tetrahydrofolate + ATP = (6R)-5,10-methenyltetrahydrofolate + ADP + phosphate</text>
        <dbReference type="Rhea" id="RHEA:10488"/>
        <dbReference type="ChEBI" id="CHEBI:30616"/>
        <dbReference type="ChEBI" id="CHEBI:43474"/>
        <dbReference type="ChEBI" id="CHEBI:57455"/>
        <dbReference type="ChEBI" id="CHEBI:57457"/>
        <dbReference type="ChEBI" id="CHEBI:456216"/>
        <dbReference type="EC" id="6.3.3.2"/>
    </reaction>
</comment>
<comment type="cofactor">
    <cofactor evidence="4">
        <name>Mg(2+)</name>
        <dbReference type="ChEBI" id="CHEBI:18420"/>
    </cofactor>
</comment>
<dbReference type="EMBL" id="JAUSTT010000004">
    <property type="protein sequence ID" value="MDQ0175191.1"/>
    <property type="molecule type" value="Genomic_DNA"/>
</dbReference>
<evidence type="ECO:0000256" key="3">
    <source>
        <dbReference type="ARBA" id="ARBA00022840"/>
    </source>
</evidence>
<evidence type="ECO:0000313" key="5">
    <source>
        <dbReference type="EMBL" id="MDQ0175191.1"/>
    </source>
</evidence>
<keyword evidence="4" id="KW-0460">Magnesium</keyword>
<dbReference type="InterPro" id="IPR002698">
    <property type="entry name" value="FTHF_cligase"/>
</dbReference>
<comment type="caution">
    <text evidence="5">The sequence shown here is derived from an EMBL/GenBank/DDBJ whole genome shotgun (WGS) entry which is preliminary data.</text>
</comment>